<dbReference type="InterPro" id="IPR032781">
    <property type="entry name" value="ABC_tran_Xtn"/>
</dbReference>
<evidence type="ECO:0000256" key="1">
    <source>
        <dbReference type="ARBA" id="ARBA00022737"/>
    </source>
</evidence>
<dbReference type="Gene3D" id="3.40.50.300">
    <property type="entry name" value="P-loop containing nucleotide triphosphate hydrolases"/>
    <property type="match status" value="2"/>
</dbReference>
<dbReference type="PROSITE" id="PS00211">
    <property type="entry name" value="ABC_TRANSPORTER_1"/>
    <property type="match status" value="2"/>
</dbReference>
<dbReference type="InterPro" id="IPR051309">
    <property type="entry name" value="ABCF_ATPase"/>
</dbReference>
<evidence type="ECO:0000256" key="2">
    <source>
        <dbReference type="ARBA" id="ARBA00022741"/>
    </source>
</evidence>
<dbReference type="GO" id="GO:0005524">
    <property type="term" value="F:ATP binding"/>
    <property type="evidence" value="ECO:0007669"/>
    <property type="project" value="UniProtKB-KW"/>
</dbReference>
<dbReference type="FunFam" id="3.40.50.300:FF:000309">
    <property type="entry name" value="ABC transporter ATP-binding protein"/>
    <property type="match status" value="1"/>
</dbReference>
<evidence type="ECO:0000256" key="3">
    <source>
        <dbReference type="ARBA" id="ARBA00022840"/>
    </source>
</evidence>
<dbReference type="AlphaFoldDB" id="L7EEI7"/>
<dbReference type="PANTHER" id="PTHR42855:SF1">
    <property type="entry name" value="ABC TRANSPORTER DOMAIN-CONTAINING PROTEIN"/>
    <property type="match status" value="1"/>
</dbReference>
<dbReference type="SMART" id="SM00382">
    <property type="entry name" value="AAA"/>
    <property type="match status" value="2"/>
</dbReference>
<dbReference type="RefSeq" id="WP_002734544.1">
    <property type="nucleotide sequence ID" value="NZ_ANKQ01000001.1"/>
</dbReference>
<comment type="caution">
    <text evidence="6">The sequence shown here is derived from an EMBL/GenBank/DDBJ whole genome shotgun (WGS) entry which is preliminary data.</text>
</comment>
<feature type="domain" description="ABC transporter" evidence="5">
    <location>
        <begin position="2"/>
        <end position="257"/>
    </location>
</feature>
<evidence type="ECO:0000259" key="5">
    <source>
        <dbReference type="PROSITE" id="PS50893"/>
    </source>
</evidence>
<dbReference type="InterPro" id="IPR003593">
    <property type="entry name" value="AAA+_ATPase"/>
</dbReference>
<dbReference type="PROSITE" id="PS50893">
    <property type="entry name" value="ABC_TRANSPORTER_2"/>
    <property type="match status" value="2"/>
</dbReference>
<feature type="coiled-coil region" evidence="4">
    <location>
        <begin position="529"/>
        <end position="556"/>
    </location>
</feature>
<keyword evidence="3" id="KW-0067">ATP-binding</keyword>
<dbReference type="Pfam" id="PF12848">
    <property type="entry name" value="ABC_tran_Xtn"/>
    <property type="match status" value="1"/>
</dbReference>
<gene>
    <name evidence="6" type="primary">ydiF</name>
    <name evidence="6" type="ORF">O53_1710</name>
</gene>
<feature type="coiled-coil region" evidence="4">
    <location>
        <begin position="243"/>
        <end position="270"/>
    </location>
</feature>
<keyword evidence="6" id="KW-0378">Hydrolase</keyword>
<dbReference type="GO" id="GO:0016887">
    <property type="term" value="F:ATP hydrolysis activity"/>
    <property type="evidence" value="ECO:0007669"/>
    <property type="project" value="InterPro"/>
</dbReference>
<dbReference type="SUPFAM" id="SSF52540">
    <property type="entry name" value="P-loop containing nucleoside triphosphate hydrolases"/>
    <property type="match status" value="2"/>
</dbReference>
<dbReference type="InterPro" id="IPR017871">
    <property type="entry name" value="ABC_transporter-like_CS"/>
</dbReference>
<sequence length="564" mass="64117">MLRLEKISKIYPTGEVLKDVTWEVKTGDRIGLVGVNGAGKSTQLKIIMGEVEPTAGEIIRPTSLHIGYLTQEFEVDPRRTVREEFWTVFKEANQVHHQLIEIPQQMEKADPEELDRLIHQLDRLQRQFEALDGYGLEARIEKILPEMGFTIDDGDRLVSSFSGGWQMRMSLGKILLQTPDILLLDEPTNHLDLETIEWLEKFLKDLTTPMVIVSHDREFLDRLCTKIVETERGVSTTYLGNYSAYLQQKYEQQSAQLSAYERQQKELEKQQVFVDRFRASATRSTQAKSREKQLEKVEKIEAPIADVRTLKFQFPPAVRSGREVVTIKNLVHIYDDKILFLGANLEIERGDRVAFLGPNGAGKSTLLRLIVGLEAPTEGSIEIGKHNVIPSYFEQNQAEALDLTKTVLNTIHDEVPDWKDVEVRSLLGRFLFSGETVLKKVESLSGGEKARLALAKMLLAPANLLILDEPTNHLDIPAKEMLESALKVYEGTVLIVSHDRYFISQVANKIVEIRDGELIVYPGDYHYYLEKLDEEKQKAEQKRIEAEKAAKAAAKRAKQKAKKG</sequence>
<dbReference type="EMBL" id="ANKQ01000001">
    <property type="protein sequence ID" value="ELP57098.1"/>
    <property type="molecule type" value="Genomic_DNA"/>
</dbReference>
<dbReference type="PATRIC" id="fig|1134457.3.peg.244"/>
<accession>L7EEI7</accession>
<dbReference type="PANTHER" id="PTHR42855">
    <property type="entry name" value="ABC TRANSPORTER ATP-BINDING SUBUNIT"/>
    <property type="match status" value="1"/>
</dbReference>
<dbReference type="InterPro" id="IPR003439">
    <property type="entry name" value="ABC_transporter-like_ATP-bd"/>
</dbReference>
<dbReference type="FunFam" id="3.40.50.300:FF:000011">
    <property type="entry name" value="Putative ABC transporter ATP-binding component"/>
    <property type="match status" value="1"/>
</dbReference>
<evidence type="ECO:0000313" key="7">
    <source>
        <dbReference type="Proteomes" id="UP000010932"/>
    </source>
</evidence>
<dbReference type="InterPro" id="IPR027417">
    <property type="entry name" value="P-loop_NTPase"/>
</dbReference>
<dbReference type="CDD" id="cd03221">
    <property type="entry name" value="ABCF_EF-3"/>
    <property type="match status" value="2"/>
</dbReference>
<feature type="domain" description="ABC transporter" evidence="5">
    <location>
        <begin position="325"/>
        <end position="540"/>
    </location>
</feature>
<reference evidence="6 7" key="1">
    <citation type="journal article" date="2013" name="Genome Announc.">
        <title>Whole-Genome Sequence of Microcystis aeruginosa TAIHU98, a Nontoxic Bloom-Forming Strain Isolated from Taihu Lake, China.</title>
        <authorList>
            <person name="Yang C."/>
            <person name="Zhang W."/>
            <person name="Ren M."/>
            <person name="Song L."/>
            <person name="Li T."/>
            <person name="Zhao J."/>
        </authorList>
    </citation>
    <scope>NUCLEOTIDE SEQUENCE [LARGE SCALE GENOMIC DNA]</scope>
    <source>
        <strain evidence="6 7">TAIHU98</strain>
    </source>
</reference>
<name>L7EEI7_MICAE</name>
<dbReference type="GO" id="GO:0003676">
    <property type="term" value="F:nucleic acid binding"/>
    <property type="evidence" value="ECO:0007669"/>
    <property type="project" value="UniProtKB-ARBA"/>
</dbReference>
<protein>
    <submittedName>
        <fullName evidence="6">ABC transporter family protein</fullName>
        <ecNumber evidence="6">3.6.3.-</ecNumber>
    </submittedName>
</protein>
<keyword evidence="2" id="KW-0547">Nucleotide-binding</keyword>
<organism evidence="6 7">
    <name type="scientific">Microcystis aeruginosa TAIHU98</name>
    <dbReference type="NCBI Taxonomy" id="1134457"/>
    <lineage>
        <taxon>Bacteria</taxon>
        <taxon>Bacillati</taxon>
        <taxon>Cyanobacteriota</taxon>
        <taxon>Cyanophyceae</taxon>
        <taxon>Oscillatoriophycideae</taxon>
        <taxon>Chroococcales</taxon>
        <taxon>Microcystaceae</taxon>
        <taxon>Microcystis</taxon>
    </lineage>
</organism>
<dbReference type="Proteomes" id="UP000010932">
    <property type="component" value="Unassembled WGS sequence"/>
</dbReference>
<dbReference type="EC" id="3.6.3.-" evidence="6"/>
<keyword evidence="4" id="KW-0175">Coiled coil</keyword>
<evidence type="ECO:0000256" key="4">
    <source>
        <dbReference type="SAM" id="Coils"/>
    </source>
</evidence>
<evidence type="ECO:0000313" key="6">
    <source>
        <dbReference type="EMBL" id="ELP57098.1"/>
    </source>
</evidence>
<dbReference type="Pfam" id="PF00005">
    <property type="entry name" value="ABC_tran"/>
    <property type="match status" value="2"/>
</dbReference>
<keyword evidence="1" id="KW-0677">Repeat</keyword>
<proteinExistence type="predicted"/>